<accession>A0AA45WJ82</accession>
<evidence type="ECO:0000313" key="1">
    <source>
        <dbReference type="EMBL" id="SMP02391.1"/>
    </source>
</evidence>
<dbReference type="EMBL" id="FXTX01000002">
    <property type="protein sequence ID" value="SMP02391.1"/>
    <property type="molecule type" value="Genomic_DNA"/>
</dbReference>
<sequence>MKNIFIFFVLLNISIAFGMSKKVENPKIEKEQPKQSIPEKNINVIFKAIKPEFLKGENVCFYLENKTNKELLMPSSAPWAILENEKVIYSPIALQVITIVKPNEKKQWCWNQKDVEGKDIASGDYIIRITFFDKEGEKYILSTPIKIKVK</sequence>
<dbReference type="AlphaFoldDB" id="A0AA45WJ82"/>
<dbReference type="RefSeq" id="WP_265133436.1">
    <property type="nucleotide sequence ID" value="NZ_FXTX01000002.1"/>
</dbReference>
<name>A0AA45WJ82_9AQUI</name>
<protein>
    <submittedName>
        <fullName evidence="1">Uncharacterized protein</fullName>
    </submittedName>
</protein>
<reference evidence="1" key="1">
    <citation type="submission" date="2017-05" db="EMBL/GenBank/DDBJ databases">
        <authorList>
            <person name="Varghese N."/>
            <person name="Submissions S."/>
        </authorList>
    </citation>
    <scope>NUCLEOTIDE SEQUENCE</scope>
    <source>
        <strain evidence="1">DSM 18763</strain>
    </source>
</reference>
<proteinExistence type="predicted"/>
<evidence type="ECO:0000313" key="2">
    <source>
        <dbReference type="Proteomes" id="UP001157947"/>
    </source>
</evidence>
<organism evidence="1 2">
    <name type="scientific">Venenivibrio stagnispumantis</name>
    <dbReference type="NCBI Taxonomy" id="407998"/>
    <lineage>
        <taxon>Bacteria</taxon>
        <taxon>Pseudomonadati</taxon>
        <taxon>Aquificota</taxon>
        <taxon>Aquificia</taxon>
        <taxon>Aquificales</taxon>
        <taxon>Hydrogenothermaceae</taxon>
        <taxon>Venenivibrio</taxon>
    </lineage>
</organism>
<keyword evidence="2" id="KW-1185">Reference proteome</keyword>
<comment type="caution">
    <text evidence="1">The sequence shown here is derived from an EMBL/GenBank/DDBJ whole genome shotgun (WGS) entry which is preliminary data.</text>
</comment>
<gene>
    <name evidence="1" type="ORF">SAMN06264868_10275</name>
</gene>
<dbReference type="Proteomes" id="UP001157947">
    <property type="component" value="Unassembled WGS sequence"/>
</dbReference>